<dbReference type="RefSeq" id="WP_015849308.1">
    <property type="nucleotide sequence ID" value="NZ_LGFD01000001.1"/>
</dbReference>
<accession>A0A101ENI4</accession>
<proteinExistence type="predicted"/>
<gene>
    <name evidence="1" type="ORF">XD54_0029</name>
</gene>
<organism evidence="1 2">
    <name type="scientific">Thermococcus sibiricus</name>
    <dbReference type="NCBI Taxonomy" id="172049"/>
    <lineage>
        <taxon>Archaea</taxon>
        <taxon>Methanobacteriati</taxon>
        <taxon>Methanobacteriota</taxon>
        <taxon>Thermococci</taxon>
        <taxon>Thermococcales</taxon>
        <taxon>Thermococcaceae</taxon>
        <taxon>Thermococcus</taxon>
    </lineage>
</organism>
<comment type="caution">
    <text evidence="1">The sequence shown here is derived from an EMBL/GenBank/DDBJ whole genome shotgun (WGS) entry which is preliminary data.</text>
</comment>
<name>A0A101ENI4_9EURY</name>
<dbReference type="OMA" id="YLELYNH"/>
<dbReference type="EMBL" id="LGFD01000001">
    <property type="protein sequence ID" value="KUK18644.1"/>
    <property type="molecule type" value="Genomic_DNA"/>
</dbReference>
<dbReference type="Proteomes" id="UP000053911">
    <property type="component" value="Unassembled WGS sequence"/>
</dbReference>
<protein>
    <submittedName>
        <fullName evidence="1">Uncharacterized protein</fullName>
    </submittedName>
</protein>
<dbReference type="GeneID" id="8096030"/>
<dbReference type="AlphaFoldDB" id="A0A101ENI4"/>
<evidence type="ECO:0000313" key="2">
    <source>
        <dbReference type="Proteomes" id="UP000053911"/>
    </source>
</evidence>
<dbReference type="PATRIC" id="fig|172049.5.peg.388"/>
<evidence type="ECO:0000313" key="1">
    <source>
        <dbReference type="EMBL" id="KUK18644.1"/>
    </source>
</evidence>
<sequence>MTRVEVFEDLERVKQILLEDGFRNTILQVIKPGQVFGLVKELNHPWEMHVRGFEDGHLEAEIEISREYLEHLDSGYKKEATMELTRILDKYGIIYTVKGDMSGVDLQLKKPNTLTPWKPIALVVTLIGVAYLLSKKET</sequence>
<reference evidence="2" key="1">
    <citation type="journal article" date="2015" name="MBio">
        <title>Genome-Resolved Metagenomic Analysis Reveals Roles for Candidate Phyla and Other Microbial Community Members in Biogeochemical Transformations in Oil Reservoirs.</title>
        <authorList>
            <person name="Hu P."/>
            <person name="Tom L."/>
            <person name="Singh A."/>
            <person name="Thomas B.C."/>
            <person name="Baker B.J."/>
            <person name="Piceno Y.M."/>
            <person name="Andersen G.L."/>
            <person name="Banfield J.F."/>
        </authorList>
    </citation>
    <scope>NUCLEOTIDE SEQUENCE [LARGE SCALE GENOMIC DNA]</scope>
</reference>